<dbReference type="AlphaFoldDB" id="A0A8C4QN61"/>
<name>A0A8C4QN61_EPTBU</name>
<evidence type="ECO:0000313" key="2">
    <source>
        <dbReference type="Ensembl" id="ENSEBUP00000016943.1"/>
    </source>
</evidence>
<reference evidence="2" key="1">
    <citation type="submission" date="2025-08" db="UniProtKB">
        <authorList>
            <consortium name="Ensembl"/>
        </authorList>
    </citation>
    <scope>IDENTIFICATION</scope>
</reference>
<proteinExistence type="predicted"/>
<sequence length="112" mass="12091">MPGKPLSCFGCAITNHFKHLVHDGSSDKKAVAIAKQSPRDKKAPLPSPATELEQPSHLVTAGLRREGWSTYLPVVGPAHLCASTGVPFGSDSRVWAWHLLRESPLAVIWLSS</sequence>
<reference evidence="2" key="2">
    <citation type="submission" date="2025-09" db="UniProtKB">
        <authorList>
            <consortium name="Ensembl"/>
        </authorList>
    </citation>
    <scope>IDENTIFICATION</scope>
</reference>
<protein>
    <submittedName>
        <fullName evidence="2">Uncharacterized protein</fullName>
    </submittedName>
</protein>
<dbReference type="Proteomes" id="UP000694388">
    <property type="component" value="Unplaced"/>
</dbReference>
<evidence type="ECO:0000313" key="3">
    <source>
        <dbReference type="Proteomes" id="UP000694388"/>
    </source>
</evidence>
<keyword evidence="3" id="KW-1185">Reference proteome</keyword>
<dbReference type="Ensembl" id="ENSEBUT00000017519.1">
    <property type="protein sequence ID" value="ENSEBUP00000016943.1"/>
    <property type="gene ID" value="ENSEBUG00000010608.1"/>
</dbReference>
<evidence type="ECO:0000256" key="1">
    <source>
        <dbReference type="SAM" id="MobiDB-lite"/>
    </source>
</evidence>
<accession>A0A8C4QN61</accession>
<organism evidence="2 3">
    <name type="scientific">Eptatretus burgeri</name>
    <name type="common">Inshore hagfish</name>
    <dbReference type="NCBI Taxonomy" id="7764"/>
    <lineage>
        <taxon>Eukaryota</taxon>
        <taxon>Metazoa</taxon>
        <taxon>Chordata</taxon>
        <taxon>Craniata</taxon>
        <taxon>Vertebrata</taxon>
        <taxon>Cyclostomata</taxon>
        <taxon>Myxini</taxon>
        <taxon>Myxiniformes</taxon>
        <taxon>Myxinidae</taxon>
        <taxon>Eptatretinae</taxon>
        <taxon>Eptatretus</taxon>
    </lineage>
</organism>
<feature type="region of interest" description="Disordered" evidence="1">
    <location>
        <begin position="29"/>
        <end position="54"/>
    </location>
</feature>